<proteinExistence type="predicted"/>
<dbReference type="AlphaFoldDB" id="A0AA36HF22"/>
<evidence type="ECO:0000256" key="1">
    <source>
        <dbReference type="SAM" id="SignalP"/>
    </source>
</evidence>
<protein>
    <submittedName>
        <fullName evidence="2">Uncharacterized protein</fullName>
    </submittedName>
</protein>
<sequence length="162" mass="17734">MLIVLNMTLLTSVHVIGSNMIPPEIDRVCITLLPTSRAIHAAILPSPVFSKRPLEETVNEVFLPSDSVASTVCKPLWEDGELGLGLRRSEAGPWQTRKQFGDRLINYDLITLCYYSEGKATNESLLAPEERKVDGNSSSIATTHLGLTSQLVDKTGGFPKLI</sequence>
<evidence type="ECO:0000313" key="2">
    <source>
        <dbReference type="EMBL" id="CAJ0609045.1"/>
    </source>
</evidence>
<dbReference type="EMBL" id="CATQJL010000326">
    <property type="protein sequence ID" value="CAJ0609045.1"/>
    <property type="molecule type" value="Genomic_DNA"/>
</dbReference>
<organism evidence="2 3">
    <name type="scientific">Cylicocyclus nassatus</name>
    <name type="common">Nematode worm</name>
    <dbReference type="NCBI Taxonomy" id="53992"/>
    <lineage>
        <taxon>Eukaryota</taxon>
        <taxon>Metazoa</taxon>
        <taxon>Ecdysozoa</taxon>
        <taxon>Nematoda</taxon>
        <taxon>Chromadorea</taxon>
        <taxon>Rhabditida</taxon>
        <taxon>Rhabditina</taxon>
        <taxon>Rhabditomorpha</taxon>
        <taxon>Strongyloidea</taxon>
        <taxon>Strongylidae</taxon>
        <taxon>Cylicocyclus</taxon>
    </lineage>
</organism>
<evidence type="ECO:0000313" key="3">
    <source>
        <dbReference type="Proteomes" id="UP001176961"/>
    </source>
</evidence>
<feature type="signal peptide" evidence="1">
    <location>
        <begin position="1"/>
        <end position="17"/>
    </location>
</feature>
<gene>
    <name evidence="2" type="ORF">CYNAS_LOCUS21028</name>
</gene>
<comment type="caution">
    <text evidence="2">The sequence shown here is derived from an EMBL/GenBank/DDBJ whole genome shotgun (WGS) entry which is preliminary data.</text>
</comment>
<dbReference type="Proteomes" id="UP001176961">
    <property type="component" value="Unassembled WGS sequence"/>
</dbReference>
<feature type="chain" id="PRO_5041328974" evidence="1">
    <location>
        <begin position="18"/>
        <end position="162"/>
    </location>
</feature>
<accession>A0AA36HF22</accession>
<keyword evidence="1" id="KW-0732">Signal</keyword>
<reference evidence="2" key="1">
    <citation type="submission" date="2023-07" db="EMBL/GenBank/DDBJ databases">
        <authorList>
            <consortium name="CYATHOMIX"/>
        </authorList>
    </citation>
    <scope>NUCLEOTIDE SEQUENCE</scope>
    <source>
        <strain evidence="2">N/A</strain>
    </source>
</reference>
<keyword evidence="3" id="KW-1185">Reference proteome</keyword>
<name>A0AA36HF22_CYLNA</name>